<dbReference type="EnsemblMetazoa" id="GPPI009368-RA">
    <property type="protein sequence ID" value="GPPI009368-PA"/>
    <property type="gene ID" value="GPPI009368"/>
</dbReference>
<keyword evidence="1" id="KW-1133">Transmembrane helix</keyword>
<dbReference type="AlphaFoldDB" id="A0A1B0AUQ5"/>
<feature type="transmembrane region" description="Helical" evidence="1">
    <location>
        <begin position="63"/>
        <end position="83"/>
    </location>
</feature>
<protein>
    <recommendedName>
        <fullName evidence="5">Endoplasmic reticulum transmembrane protein</fullName>
    </recommendedName>
</protein>
<proteinExistence type="predicted"/>
<keyword evidence="1" id="KW-0472">Membrane</keyword>
<evidence type="ECO:0000256" key="2">
    <source>
        <dbReference type="SAM" id="SignalP"/>
    </source>
</evidence>
<dbReference type="EMBL" id="JXJN01003719">
    <property type="status" value="NOT_ANNOTATED_CDS"/>
    <property type="molecule type" value="Genomic_DNA"/>
</dbReference>
<evidence type="ECO:0008006" key="5">
    <source>
        <dbReference type="Google" id="ProtNLM"/>
    </source>
</evidence>
<keyword evidence="2" id="KW-0732">Signal</keyword>
<reference evidence="3" key="2">
    <citation type="submission" date="2020-05" db="UniProtKB">
        <authorList>
            <consortium name="EnsemblMetazoa"/>
        </authorList>
    </citation>
    <scope>IDENTIFICATION</scope>
    <source>
        <strain evidence="3">IAEA</strain>
    </source>
</reference>
<feature type="signal peptide" evidence="2">
    <location>
        <begin position="1"/>
        <end position="25"/>
    </location>
</feature>
<reference evidence="4" key="1">
    <citation type="submission" date="2015-01" db="EMBL/GenBank/DDBJ databases">
        <authorList>
            <person name="Aksoy S."/>
            <person name="Warren W."/>
            <person name="Wilson R.K."/>
        </authorList>
    </citation>
    <scope>NUCLEOTIDE SEQUENCE [LARGE SCALE GENOMIC DNA]</scope>
    <source>
        <strain evidence="4">IAEA</strain>
    </source>
</reference>
<evidence type="ECO:0000313" key="3">
    <source>
        <dbReference type="EnsemblMetazoa" id="GPPI009368-PA"/>
    </source>
</evidence>
<evidence type="ECO:0000313" key="4">
    <source>
        <dbReference type="Proteomes" id="UP000092460"/>
    </source>
</evidence>
<name>A0A1B0AUQ5_9MUSC</name>
<dbReference type="VEuPathDB" id="VectorBase:GPPI009368"/>
<organism evidence="3 4">
    <name type="scientific">Glossina palpalis gambiensis</name>
    <dbReference type="NCBI Taxonomy" id="67801"/>
    <lineage>
        <taxon>Eukaryota</taxon>
        <taxon>Metazoa</taxon>
        <taxon>Ecdysozoa</taxon>
        <taxon>Arthropoda</taxon>
        <taxon>Hexapoda</taxon>
        <taxon>Insecta</taxon>
        <taxon>Pterygota</taxon>
        <taxon>Neoptera</taxon>
        <taxon>Endopterygota</taxon>
        <taxon>Diptera</taxon>
        <taxon>Brachycera</taxon>
        <taxon>Muscomorpha</taxon>
        <taxon>Hippoboscoidea</taxon>
        <taxon>Glossinidae</taxon>
        <taxon>Glossina</taxon>
    </lineage>
</organism>
<evidence type="ECO:0000256" key="1">
    <source>
        <dbReference type="SAM" id="Phobius"/>
    </source>
</evidence>
<dbReference type="Proteomes" id="UP000092460">
    <property type="component" value="Unassembled WGS sequence"/>
</dbReference>
<sequence>MAQIKLGHLVIIFNVIYFGSPTIECHDITTKFNVDHHLMTSSKNDSENTKQKPRVAPSVFKDIFIFVCGLIIVTAAAVVVEIYTLEAHLRQLVVSERQ</sequence>
<feature type="chain" id="PRO_5008404232" description="Endoplasmic reticulum transmembrane protein" evidence="2">
    <location>
        <begin position="26"/>
        <end position="98"/>
    </location>
</feature>
<accession>A0A1B0AUQ5</accession>
<keyword evidence="4" id="KW-1185">Reference proteome</keyword>
<dbReference type="EMBL" id="JXJN01003718">
    <property type="status" value="NOT_ANNOTATED_CDS"/>
    <property type="molecule type" value="Genomic_DNA"/>
</dbReference>
<keyword evidence="1" id="KW-0812">Transmembrane</keyword>